<name>A0A371H9C6_MUCPR</name>
<feature type="region of interest" description="Disordered" evidence="1">
    <location>
        <begin position="144"/>
        <end position="163"/>
    </location>
</feature>
<protein>
    <submittedName>
        <fullName evidence="2">SWI/SNF complex subunit SWI3C</fullName>
    </submittedName>
</protein>
<evidence type="ECO:0000313" key="3">
    <source>
        <dbReference type="Proteomes" id="UP000257109"/>
    </source>
</evidence>
<reference evidence="2" key="1">
    <citation type="submission" date="2018-05" db="EMBL/GenBank/DDBJ databases">
        <title>Draft genome of Mucuna pruriens seed.</title>
        <authorList>
            <person name="Nnadi N.E."/>
            <person name="Vos R."/>
            <person name="Hasami M.H."/>
            <person name="Devisetty U.K."/>
            <person name="Aguiy J.C."/>
        </authorList>
    </citation>
    <scope>NUCLEOTIDE SEQUENCE [LARGE SCALE GENOMIC DNA]</scope>
    <source>
        <strain evidence="2">JCA_2017</strain>
    </source>
</reference>
<feature type="non-terminal residue" evidence="2">
    <location>
        <position position="320"/>
    </location>
</feature>
<dbReference type="OrthoDB" id="118550at2759"/>
<dbReference type="STRING" id="157652.A0A371H9C6"/>
<feature type="region of interest" description="Disordered" evidence="1">
    <location>
        <begin position="1"/>
        <end position="23"/>
    </location>
</feature>
<proteinExistence type="predicted"/>
<dbReference type="AlphaFoldDB" id="A0A371H9C6"/>
<sequence>VTPPRGAKGTLRQRTKRKASSVKLRSRETTFLLNSYINIQRKRRGLMDWVVGRSHLKTSPAQLAVQPDQVNNGSEARKIVAIGTDEALSLTDLLHHAQVAPIFVPAMRISAPSRTELPLPHVNPSRCVQIHPRRKCKPYFQIAQHQQEDDGNDREENTNVEEDHAERGYDSLALEFGDNKVQSALTPPILENVFTGQLQALSSRRSDTFALDGDSSCVFTTPPILEGRGVVRCFGARALVVPVHSDWFSPVLVHRWERQAVAFLLWEINHRIIPRRSTWSDPGKKSTVSDFQGLLLGVDVEDLINYCVRMSSHESSKAVF</sequence>
<dbReference type="Proteomes" id="UP000257109">
    <property type="component" value="Unassembled WGS sequence"/>
</dbReference>
<feature type="compositionally biased region" description="Basic and acidic residues" evidence="1">
    <location>
        <begin position="154"/>
        <end position="163"/>
    </location>
</feature>
<gene>
    <name evidence="2" type="primary">SWI3C</name>
    <name evidence="2" type="ORF">CR513_17570</name>
</gene>
<evidence type="ECO:0000313" key="2">
    <source>
        <dbReference type="EMBL" id="RDX99385.1"/>
    </source>
</evidence>
<keyword evidence="3" id="KW-1185">Reference proteome</keyword>
<evidence type="ECO:0000256" key="1">
    <source>
        <dbReference type="SAM" id="MobiDB-lite"/>
    </source>
</evidence>
<organism evidence="2 3">
    <name type="scientific">Mucuna pruriens</name>
    <name type="common">Velvet bean</name>
    <name type="synonym">Dolichos pruriens</name>
    <dbReference type="NCBI Taxonomy" id="157652"/>
    <lineage>
        <taxon>Eukaryota</taxon>
        <taxon>Viridiplantae</taxon>
        <taxon>Streptophyta</taxon>
        <taxon>Embryophyta</taxon>
        <taxon>Tracheophyta</taxon>
        <taxon>Spermatophyta</taxon>
        <taxon>Magnoliopsida</taxon>
        <taxon>eudicotyledons</taxon>
        <taxon>Gunneridae</taxon>
        <taxon>Pentapetalae</taxon>
        <taxon>rosids</taxon>
        <taxon>fabids</taxon>
        <taxon>Fabales</taxon>
        <taxon>Fabaceae</taxon>
        <taxon>Papilionoideae</taxon>
        <taxon>50 kb inversion clade</taxon>
        <taxon>NPAAA clade</taxon>
        <taxon>indigoferoid/millettioid clade</taxon>
        <taxon>Phaseoleae</taxon>
        <taxon>Mucuna</taxon>
    </lineage>
</organism>
<accession>A0A371H9C6</accession>
<dbReference type="EMBL" id="QJKJ01003239">
    <property type="protein sequence ID" value="RDX99385.1"/>
    <property type="molecule type" value="Genomic_DNA"/>
</dbReference>
<feature type="non-terminal residue" evidence="2">
    <location>
        <position position="1"/>
    </location>
</feature>
<feature type="compositionally biased region" description="Basic residues" evidence="1">
    <location>
        <begin position="11"/>
        <end position="20"/>
    </location>
</feature>
<comment type="caution">
    <text evidence="2">The sequence shown here is derived from an EMBL/GenBank/DDBJ whole genome shotgun (WGS) entry which is preliminary data.</text>
</comment>